<dbReference type="InterPro" id="IPR036866">
    <property type="entry name" value="RibonucZ/Hydroxyglut_hydro"/>
</dbReference>
<evidence type="ECO:0000313" key="3">
    <source>
        <dbReference type="Proteomes" id="UP000233256"/>
    </source>
</evidence>
<gene>
    <name evidence="2" type="ORF">CVV64_11285</name>
</gene>
<dbReference type="SMART" id="SM00849">
    <property type="entry name" value="Lactamase_B"/>
    <property type="match status" value="1"/>
</dbReference>
<dbReference type="Gene3D" id="3.60.15.10">
    <property type="entry name" value="Ribonuclease Z/Hydroxyacylglutathione hydrolase-like"/>
    <property type="match status" value="1"/>
</dbReference>
<organism evidence="2 3">
    <name type="scientific">Candidatus Wallbacteria bacterium HGW-Wallbacteria-1</name>
    <dbReference type="NCBI Taxonomy" id="2013854"/>
    <lineage>
        <taxon>Bacteria</taxon>
        <taxon>Candidatus Walliibacteriota</taxon>
    </lineage>
</organism>
<dbReference type="AlphaFoldDB" id="A0A2N1PP32"/>
<proteinExistence type="predicted"/>
<dbReference type="SUPFAM" id="SSF56281">
    <property type="entry name" value="Metallo-hydrolase/oxidoreductase"/>
    <property type="match status" value="1"/>
</dbReference>
<name>A0A2N1PP32_9BACT</name>
<evidence type="ECO:0000259" key="1">
    <source>
        <dbReference type="SMART" id="SM00849"/>
    </source>
</evidence>
<dbReference type="EMBL" id="PGXC01000008">
    <property type="protein sequence ID" value="PKK90094.1"/>
    <property type="molecule type" value="Genomic_DNA"/>
</dbReference>
<dbReference type="InterPro" id="IPR001279">
    <property type="entry name" value="Metallo-B-lactamas"/>
</dbReference>
<feature type="domain" description="Metallo-beta-lactamase" evidence="1">
    <location>
        <begin position="34"/>
        <end position="210"/>
    </location>
</feature>
<dbReference type="Proteomes" id="UP000233256">
    <property type="component" value="Unassembled WGS sequence"/>
</dbReference>
<evidence type="ECO:0000313" key="2">
    <source>
        <dbReference type="EMBL" id="PKK90094.1"/>
    </source>
</evidence>
<reference evidence="2 3" key="1">
    <citation type="journal article" date="2017" name="ISME J.">
        <title>Potential for microbial H2 and metal transformations associated with novel bacteria and archaea in deep terrestrial subsurface sediments.</title>
        <authorList>
            <person name="Hernsdorf A.W."/>
            <person name="Amano Y."/>
            <person name="Miyakawa K."/>
            <person name="Ise K."/>
            <person name="Suzuki Y."/>
            <person name="Anantharaman K."/>
            <person name="Probst A."/>
            <person name="Burstein D."/>
            <person name="Thomas B.C."/>
            <person name="Banfield J.F."/>
        </authorList>
    </citation>
    <scope>NUCLEOTIDE SEQUENCE [LARGE SCALE GENOMIC DNA]</scope>
    <source>
        <strain evidence="2">HGW-Wallbacteria-1</strain>
    </source>
</reference>
<sequence>MTLNHSLYLGEPKGRGPSTFSPGVHLLGRFGYATCGCFLLECNGETAIVETPVFGRTTGGPIRRAKSLGPKPTFVLFSHSHSDHNDGMAAYSRSFPMARPMFHSSFRSDRTFMWRLSRTKWGQKGRTGEFTGAIVRLHLGGEPLILIHAPKHSWTDVMVVFRGVMITGDWWLGKGDPNPNGIPHDVAVESCERLLEFGSIYRIHTLVSAHANDIRRGVNFLKIMDETRKFHKQFR</sequence>
<comment type="caution">
    <text evidence="2">The sequence shown here is derived from an EMBL/GenBank/DDBJ whole genome shotgun (WGS) entry which is preliminary data.</text>
</comment>
<protein>
    <recommendedName>
        <fullName evidence="1">Metallo-beta-lactamase domain-containing protein</fullName>
    </recommendedName>
</protein>
<accession>A0A2N1PP32</accession>